<accession>A0A8H7CP65</accession>
<reference evidence="1" key="1">
    <citation type="submission" date="2020-05" db="EMBL/GenBank/DDBJ databases">
        <title>Mycena genomes resolve the evolution of fungal bioluminescence.</title>
        <authorList>
            <person name="Tsai I.J."/>
        </authorList>
    </citation>
    <scope>NUCLEOTIDE SEQUENCE</scope>
    <source>
        <strain evidence="1">CCC161011</strain>
    </source>
</reference>
<name>A0A8H7CP65_9AGAR</name>
<gene>
    <name evidence="1" type="ORF">MVEN_01665200</name>
</gene>
<organism evidence="1 2">
    <name type="scientific">Mycena venus</name>
    <dbReference type="NCBI Taxonomy" id="2733690"/>
    <lineage>
        <taxon>Eukaryota</taxon>
        <taxon>Fungi</taxon>
        <taxon>Dikarya</taxon>
        <taxon>Basidiomycota</taxon>
        <taxon>Agaricomycotina</taxon>
        <taxon>Agaricomycetes</taxon>
        <taxon>Agaricomycetidae</taxon>
        <taxon>Agaricales</taxon>
        <taxon>Marasmiineae</taxon>
        <taxon>Mycenaceae</taxon>
        <taxon>Mycena</taxon>
    </lineage>
</organism>
<dbReference type="AlphaFoldDB" id="A0A8H7CP65"/>
<keyword evidence="2" id="KW-1185">Reference proteome</keyword>
<sequence>MAACRSFSNVEYEDVARFFKLKGTAENLFESWADLDVSPTLLPTSVIRNLIKSHVQSYVSPGHPKSLKNEAATAAFLAGPFQTLICLFAGILKDRPEQFLPATELSSGGRVETEIFCEQSLLLFMRELKFNVHVKLSKAIAQVLCELYAAWHLNRRCHNDIPQSRLIPVRACLRDATTAYFIGYNGSFFSRFIATSPSPQAALEEHVWVSLQTTQYTFSVLFEGYLNAIRLYGQRSVSRGNAGDNHPRGSHRTILDRQPQPSAIASDPCDRDSTARWVTAVGYALKASSYFKRAHDMASNSAAEKGLELLQDSLEAWPDKSLPPFLPSQFDDICKKILSRHEGTLTEDTDMDWSPKISTDVLSFDIHHVRKETVERFWSSVALSPKLRKIAERDMRLPSMDDTFDILAYYAANSKDQVVAREIKRILGESLGNIFLEKLSMSYEDGDWQL</sequence>
<dbReference type="EMBL" id="JACAZI010000014">
    <property type="protein sequence ID" value="KAF7345024.1"/>
    <property type="molecule type" value="Genomic_DNA"/>
</dbReference>
<evidence type="ECO:0000313" key="1">
    <source>
        <dbReference type="EMBL" id="KAF7345024.1"/>
    </source>
</evidence>
<dbReference type="Proteomes" id="UP000620124">
    <property type="component" value="Unassembled WGS sequence"/>
</dbReference>
<protein>
    <submittedName>
        <fullName evidence="1">Uncharacterized protein</fullName>
    </submittedName>
</protein>
<proteinExistence type="predicted"/>
<dbReference type="OrthoDB" id="3033395at2759"/>
<evidence type="ECO:0000313" key="2">
    <source>
        <dbReference type="Proteomes" id="UP000620124"/>
    </source>
</evidence>
<comment type="caution">
    <text evidence="1">The sequence shown here is derived from an EMBL/GenBank/DDBJ whole genome shotgun (WGS) entry which is preliminary data.</text>
</comment>